<evidence type="ECO:0000256" key="2">
    <source>
        <dbReference type="ARBA" id="ARBA00023015"/>
    </source>
</evidence>
<name>A0A6G1G3K5_9PEZI</name>
<feature type="region of interest" description="Disordered" evidence="4">
    <location>
        <begin position="250"/>
        <end position="282"/>
    </location>
</feature>
<dbReference type="GO" id="GO:0006367">
    <property type="term" value="P:transcription initiation at RNA polymerase II promoter"/>
    <property type="evidence" value="ECO:0007669"/>
    <property type="project" value="InterPro"/>
</dbReference>
<dbReference type="OrthoDB" id="361102at2759"/>
<dbReference type="EMBL" id="ML975157">
    <property type="protein sequence ID" value="KAF1812633.1"/>
    <property type="molecule type" value="Genomic_DNA"/>
</dbReference>
<reference evidence="6 8" key="1">
    <citation type="submission" date="2020-01" db="EMBL/GenBank/DDBJ databases">
        <authorList>
            <consortium name="DOE Joint Genome Institute"/>
            <person name="Haridas S."/>
            <person name="Albert R."/>
            <person name="Binder M."/>
            <person name="Bloem J."/>
            <person name="Labutti K."/>
            <person name="Salamov A."/>
            <person name="Andreopoulos B."/>
            <person name="Baker S.E."/>
            <person name="Barry K."/>
            <person name="Bills G."/>
            <person name="Bluhm B.H."/>
            <person name="Cannon C."/>
            <person name="Castanera R."/>
            <person name="Culley D.E."/>
            <person name="Daum C."/>
            <person name="Ezra D."/>
            <person name="Gonzalez J.B."/>
            <person name="Henrissat B."/>
            <person name="Kuo A."/>
            <person name="Liang C."/>
            <person name="Lipzen A."/>
            <person name="Lutzoni F."/>
            <person name="Magnuson J."/>
            <person name="Mondo S."/>
            <person name="Nolan M."/>
            <person name="Ohm R."/>
            <person name="Pangilinan J."/>
            <person name="Park H.-J."/>
            <person name="Ramirez L."/>
            <person name="Alfaro M."/>
            <person name="Sun H."/>
            <person name="Tritt A."/>
            <person name="Yoshinaga Y."/>
            <person name="Zwiers L.-H."/>
            <person name="Turgeon B.G."/>
            <person name="Goodwin S.B."/>
            <person name="Spatafora J.W."/>
            <person name="Crous P.W."/>
            <person name="Grigoriev I.V."/>
        </authorList>
    </citation>
    <scope>NUCLEOTIDE SEQUENCE</scope>
    <source>
        <strain evidence="6 8">CBS 781.70</strain>
    </source>
</reference>
<dbReference type="InterPro" id="IPR017919">
    <property type="entry name" value="TFIIE/TFIIEa_HTH"/>
</dbReference>
<proteinExistence type="inferred from homology"/>
<evidence type="ECO:0000256" key="1">
    <source>
        <dbReference type="ARBA" id="ARBA00008947"/>
    </source>
</evidence>
<comment type="similarity">
    <text evidence="1">Belongs to the TFIIE alpha subunit family.</text>
</comment>
<dbReference type="PROSITE" id="PS51344">
    <property type="entry name" value="HTH_TFE_IIE"/>
    <property type="match status" value="1"/>
</dbReference>
<keyword evidence="7" id="KW-1185">Reference proteome</keyword>
<dbReference type="AlphaFoldDB" id="A0A6G1G3K5"/>
<reference evidence="8" key="2">
    <citation type="submission" date="2020-04" db="EMBL/GenBank/DDBJ databases">
        <authorList>
            <consortium name="NCBI Genome Project"/>
        </authorList>
    </citation>
    <scope>NUCLEOTIDE SEQUENCE</scope>
    <source>
        <strain evidence="8">CBS 781.70</strain>
    </source>
</reference>
<dbReference type="Gene3D" id="3.30.40.10">
    <property type="entry name" value="Zinc/RING finger domain, C3HC4 (zinc finger)"/>
    <property type="match status" value="1"/>
</dbReference>
<dbReference type="InterPro" id="IPR013083">
    <property type="entry name" value="Znf_RING/FYVE/PHD"/>
</dbReference>
<keyword evidence="2" id="KW-0805">Transcription regulation</keyword>
<dbReference type="Proteomes" id="UP000504638">
    <property type="component" value="Unplaced"/>
</dbReference>
<dbReference type="PANTHER" id="PTHR13097">
    <property type="entry name" value="TRANSCRIPTION INITIATION FACTOR IIE, ALPHA SUBUNIT"/>
    <property type="match status" value="1"/>
</dbReference>
<evidence type="ECO:0000256" key="3">
    <source>
        <dbReference type="ARBA" id="ARBA00023163"/>
    </source>
</evidence>
<organism evidence="6">
    <name type="scientific">Eremomyces bilateralis CBS 781.70</name>
    <dbReference type="NCBI Taxonomy" id="1392243"/>
    <lineage>
        <taxon>Eukaryota</taxon>
        <taxon>Fungi</taxon>
        <taxon>Dikarya</taxon>
        <taxon>Ascomycota</taxon>
        <taxon>Pezizomycotina</taxon>
        <taxon>Dothideomycetes</taxon>
        <taxon>Dothideomycetes incertae sedis</taxon>
        <taxon>Eremomycetales</taxon>
        <taxon>Eremomycetaceae</taxon>
        <taxon>Eremomyces</taxon>
    </lineage>
</organism>
<evidence type="ECO:0000313" key="7">
    <source>
        <dbReference type="Proteomes" id="UP000504638"/>
    </source>
</evidence>
<keyword evidence="3" id="KW-0804">Transcription</keyword>
<evidence type="ECO:0000259" key="5">
    <source>
        <dbReference type="PROSITE" id="PS51344"/>
    </source>
</evidence>
<feature type="compositionally biased region" description="Polar residues" evidence="4">
    <location>
        <begin position="250"/>
        <end position="261"/>
    </location>
</feature>
<sequence length="392" mass="43245">MSKLTRCSLSLSDLAVVMDSGKQVKNVQKLCAKLREAGLVSVHARQETREGAQKPITREYFYIDYRRAIDSTKYRIHMLDEEIKREARPTTERKEYICKRCESQWTLMEVLDNPDPSGSGSGFLCKKCGFGLELKHDEDAAGEADDRPAMFNKQFGHLLTLLQRIDDSVVPEVTGEDALAEAVPVPRDEMVNPAMRTTTNELFAKPAAVRGIATGPENIEIAITTHSETTAAEQAAAAAHKERIAKQNQLPVWHTQSTVTGPPTIAGQADGGSRDDQAADGAAQSFGDEAGEDIKDPSLDAYFEQLKAEQERQALKEAEEEEEEEEDDEDEDEDEDFEDVVAPAVNGTSTGPELDDQEREAKRVKIESPPAKVEDKAGDDEESDADDFEDAL</sequence>
<feature type="compositionally biased region" description="Acidic residues" evidence="4">
    <location>
        <begin position="318"/>
        <end position="339"/>
    </location>
</feature>
<dbReference type="GO" id="GO:0005673">
    <property type="term" value="C:transcription factor TFIIE complex"/>
    <property type="evidence" value="ECO:0007669"/>
    <property type="project" value="TreeGrafter"/>
</dbReference>
<dbReference type="InterPro" id="IPR002853">
    <property type="entry name" value="TFIIE_asu"/>
</dbReference>
<feature type="compositionally biased region" description="Basic and acidic residues" evidence="4">
    <location>
        <begin position="359"/>
        <end position="376"/>
    </location>
</feature>
<dbReference type="RefSeq" id="XP_033534264.1">
    <property type="nucleotide sequence ID" value="XM_033679467.1"/>
</dbReference>
<dbReference type="PANTHER" id="PTHR13097:SF7">
    <property type="entry name" value="GENERAL TRANSCRIPTION FACTOR IIE SUBUNIT 1"/>
    <property type="match status" value="1"/>
</dbReference>
<gene>
    <name evidence="6 8" type="ORF">P152DRAFT_458450</name>
</gene>
<dbReference type="Pfam" id="PF02002">
    <property type="entry name" value="TFIIE_alpha"/>
    <property type="match status" value="1"/>
</dbReference>
<feature type="domain" description="HTH TFE/IIEalpha-type" evidence="5">
    <location>
        <begin position="1"/>
        <end position="73"/>
    </location>
</feature>
<evidence type="ECO:0000313" key="6">
    <source>
        <dbReference type="EMBL" id="KAF1812633.1"/>
    </source>
</evidence>
<dbReference type="GeneID" id="54420037"/>
<reference evidence="8" key="3">
    <citation type="submission" date="2025-04" db="UniProtKB">
        <authorList>
            <consortium name="RefSeq"/>
        </authorList>
    </citation>
    <scope>IDENTIFICATION</scope>
    <source>
        <strain evidence="8">CBS 781.70</strain>
    </source>
</reference>
<dbReference type="InterPro" id="IPR024550">
    <property type="entry name" value="TFIIEa/SarR/Rpc3_HTH_dom"/>
</dbReference>
<accession>A0A6G1G3K5</accession>
<feature type="region of interest" description="Disordered" evidence="4">
    <location>
        <begin position="307"/>
        <end position="392"/>
    </location>
</feature>
<dbReference type="InterPro" id="IPR039997">
    <property type="entry name" value="TFE"/>
</dbReference>
<evidence type="ECO:0000256" key="4">
    <source>
        <dbReference type="SAM" id="MobiDB-lite"/>
    </source>
</evidence>
<feature type="compositionally biased region" description="Acidic residues" evidence="4">
    <location>
        <begin position="377"/>
        <end position="392"/>
    </location>
</feature>
<protein>
    <recommendedName>
        <fullName evidence="5">HTH TFE/IIEalpha-type domain-containing protein</fullName>
    </recommendedName>
</protein>
<dbReference type="SMART" id="SM00531">
    <property type="entry name" value="TFIIE"/>
    <property type="match status" value="1"/>
</dbReference>
<evidence type="ECO:0000313" key="8">
    <source>
        <dbReference type="RefSeq" id="XP_033534264.1"/>
    </source>
</evidence>
<feature type="compositionally biased region" description="Basic and acidic residues" evidence="4">
    <location>
        <begin position="307"/>
        <end position="317"/>
    </location>
</feature>